<gene>
    <name evidence="2" type="ORF">PTTG_29036</name>
</gene>
<dbReference type="GO" id="GO:0004156">
    <property type="term" value="F:dihydropteroate synthase activity"/>
    <property type="evidence" value="ECO:0007669"/>
    <property type="project" value="TreeGrafter"/>
</dbReference>
<dbReference type="GO" id="GO:0046654">
    <property type="term" value="P:tetrahydrofolate biosynthetic process"/>
    <property type="evidence" value="ECO:0007669"/>
    <property type="project" value="TreeGrafter"/>
</dbReference>
<reference evidence="2" key="1">
    <citation type="submission" date="2009-11" db="EMBL/GenBank/DDBJ databases">
        <authorList>
            <consortium name="The Broad Institute Genome Sequencing Platform"/>
            <person name="Ward D."/>
            <person name="Feldgarden M."/>
            <person name="Earl A."/>
            <person name="Young S.K."/>
            <person name="Zeng Q."/>
            <person name="Koehrsen M."/>
            <person name="Alvarado L."/>
            <person name="Berlin A."/>
            <person name="Bochicchio J."/>
            <person name="Borenstein D."/>
            <person name="Chapman S.B."/>
            <person name="Chen Z."/>
            <person name="Engels R."/>
            <person name="Freedman E."/>
            <person name="Gellesch M."/>
            <person name="Goldberg J."/>
            <person name="Griggs A."/>
            <person name="Gujja S."/>
            <person name="Heilman E."/>
            <person name="Heiman D."/>
            <person name="Hepburn T."/>
            <person name="Howarth C."/>
            <person name="Jen D."/>
            <person name="Larson L."/>
            <person name="Lewis B."/>
            <person name="Mehta T."/>
            <person name="Park D."/>
            <person name="Pearson M."/>
            <person name="Roberts A."/>
            <person name="Saif S."/>
            <person name="Shea T."/>
            <person name="Shenoy N."/>
            <person name="Sisk P."/>
            <person name="Stolte C."/>
            <person name="Sykes S."/>
            <person name="Thomson T."/>
            <person name="Walk T."/>
            <person name="White J."/>
            <person name="Yandava C."/>
            <person name="Izard J."/>
            <person name="Baranova O.V."/>
            <person name="Blanton J.M."/>
            <person name="Tanner A.C."/>
            <person name="Dewhirst F.E."/>
            <person name="Haas B."/>
            <person name="Nusbaum C."/>
            <person name="Birren B."/>
        </authorList>
    </citation>
    <scope>NUCLEOTIDE SEQUENCE [LARGE SCALE GENOMIC DNA]</scope>
    <source>
        <strain evidence="2">1-1 BBBD Race 1</strain>
    </source>
</reference>
<organism evidence="2">
    <name type="scientific">Puccinia triticina (isolate 1-1 / race 1 (BBBD))</name>
    <name type="common">Brown leaf rust fungus</name>
    <dbReference type="NCBI Taxonomy" id="630390"/>
    <lineage>
        <taxon>Eukaryota</taxon>
        <taxon>Fungi</taxon>
        <taxon>Dikarya</taxon>
        <taxon>Basidiomycota</taxon>
        <taxon>Pucciniomycotina</taxon>
        <taxon>Pucciniomycetes</taxon>
        <taxon>Pucciniales</taxon>
        <taxon>Pucciniaceae</taxon>
        <taxon>Puccinia</taxon>
    </lineage>
</organism>
<dbReference type="EnsemblFungi" id="PTTG_29036-t43_1">
    <property type="protein sequence ID" value="PTTG_29036-t43_1-p1"/>
    <property type="gene ID" value="PTTG_29036"/>
</dbReference>
<dbReference type="Proteomes" id="UP000005240">
    <property type="component" value="Unassembled WGS sequence"/>
</dbReference>
<dbReference type="GO" id="GO:0005740">
    <property type="term" value="C:mitochondrial envelope"/>
    <property type="evidence" value="ECO:0007669"/>
    <property type="project" value="TreeGrafter"/>
</dbReference>
<reference evidence="2" key="2">
    <citation type="submission" date="2016-05" db="EMBL/GenBank/DDBJ databases">
        <title>Comparative analysis highlights variable genome content of wheat rusts and divergence of the mating loci.</title>
        <authorList>
            <person name="Cuomo C.A."/>
            <person name="Bakkeren G."/>
            <person name="Szabo L."/>
            <person name="Khalil H."/>
            <person name="Joly D."/>
            <person name="Goldberg J."/>
            <person name="Young S."/>
            <person name="Zeng Q."/>
            <person name="Fellers J."/>
        </authorList>
    </citation>
    <scope>NUCLEOTIDE SEQUENCE [LARGE SCALE GENOMIC DNA]</scope>
    <source>
        <strain evidence="2">1-1 BBBD Race 1</strain>
    </source>
</reference>
<sequence length="147" mass="15970">MPSLAGLLDQQPHFPCGNSLEQAAVAAGATIFTNISSKEANQAMLATVACLDVSYVLMHIRGNPLKLVEMACYQDGNVVTGFQRDLAQKIQKALCGGIKRRNLIIEPGFGFAKDLECNYQLLHLLDTLQCAFPINTRTPFCTDSASH</sequence>
<dbReference type="Pfam" id="PF00809">
    <property type="entry name" value="Pterin_bind"/>
    <property type="match status" value="1"/>
</dbReference>
<dbReference type="VEuPathDB" id="FungiDB:PTTG_29036"/>
<dbReference type="PANTHER" id="PTHR20941:SF1">
    <property type="entry name" value="FOLIC ACID SYNTHESIS PROTEIN FOL1"/>
    <property type="match status" value="1"/>
</dbReference>
<protein>
    <submittedName>
        <fullName evidence="3">Pterin-binding domain-containing protein</fullName>
    </submittedName>
</protein>
<dbReference type="InterPro" id="IPR045031">
    <property type="entry name" value="DHP_synth-like"/>
</dbReference>
<dbReference type="InterPro" id="IPR000489">
    <property type="entry name" value="Pterin-binding_dom"/>
</dbReference>
<name>A0A180G772_PUCT1</name>
<dbReference type="InterPro" id="IPR011005">
    <property type="entry name" value="Dihydropteroate_synth-like_sf"/>
</dbReference>
<evidence type="ECO:0000313" key="3">
    <source>
        <dbReference type="EnsemblFungi" id="PTTG_29036-t43_1-p1"/>
    </source>
</evidence>
<evidence type="ECO:0000313" key="2">
    <source>
        <dbReference type="EMBL" id="OAV88418.1"/>
    </source>
</evidence>
<dbReference type="OrthoDB" id="615426at2759"/>
<dbReference type="STRING" id="630390.A0A180G772"/>
<dbReference type="SUPFAM" id="SSF51717">
    <property type="entry name" value="Dihydropteroate synthetase-like"/>
    <property type="match status" value="1"/>
</dbReference>
<keyword evidence="4" id="KW-1185">Reference proteome</keyword>
<reference evidence="3 4" key="3">
    <citation type="journal article" date="2017" name="G3 (Bethesda)">
        <title>Comparative analysis highlights variable genome content of wheat rusts and divergence of the mating loci.</title>
        <authorList>
            <person name="Cuomo C.A."/>
            <person name="Bakkeren G."/>
            <person name="Khalil H.B."/>
            <person name="Panwar V."/>
            <person name="Joly D."/>
            <person name="Linning R."/>
            <person name="Sakthikumar S."/>
            <person name="Song X."/>
            <person name="Adiconis X."/>
            <person name="Fan L."/>
            <person name="Goldberg J.M."/>
            <person name="Levin J.Z."/>
            <person name="Young S."/>
            <person name="Zeng Q."/>
            <person name="Anikster Y."/>
            <person name="Bruce M."/>
            <person name="Wang M."/>
            <person name="Yin C."/>
            <person name="McCallum B."/>
            <person name="Szabo L.J."/>
            <person name="Hulbert S."/>
            <person name="Chen X."/>
            <person name="Fellers J.P."/>
        </authorList>
    </citation>
    <scope>NUCLEOTIDE SEQUENCE</scope>
    <source>
        <strain evidence="3">isolate 1-1 / race 1 (BBBD)</strain>
        <strain evidence="4">Isolate 1-1 / race 1 (BBBD)</strain>
    </source>
</reference>
<dbReference type="Gene3D" id="3.20.20.20">
    <property type="entry name" value="Dihydropteroate synthase-like"/>
    <property type="match status" value="1"/>
</dbReference>
<dbReference type="PROSITE" id="PS50972">
    <property type="entry name" value="PTERIN_BINDING"/>
    <property type="match status" value="1"/>
</dbReference>
<accession>A0A180G772</accession>
<dbReference type="AlphaFoldDB" id="A0A180G772"/>
<evidence type="ECO:0000259" key="1">
    <source>
        <dbReference type="PROSITE" id="PS50972"/>
    </source>
</evidence>
<dbReference type="PANTHER" id="PTHR20941">
    <property type="entry name" value="FOLATE SYNTHESIS PROTEINS"/>
    <property type="match status" value="1"/>
</dbReference>
<reference evidence="3" key="4">
    <citation type="submission" date="2025-05" db="UniProtKB">
        <authorList>
            <consortium name="EnsemblFungi"/>
        </authorList>
    </citation>
    <scope>IDENTIFICATION</scope>
    <source>
        <strain evidence="3">isolate 1-1 / race 1 (BBBD)</strain>
    </source>
</reference>
<dbReference type="EMBL" id="ADAS02000178">
    <property type="protein sequence ID" value="OAV88418.1"/>
    <property type="molecule type" value="Genomic_DNA"/>
</dbReference>
<proteinExistence type="predicted"/>
<evidence type="ECO:0000313" key="4">
    <source>
        <dbReference type="Proteomes" id="UP000005240"/>
    </source>
</evidence>
<feature type="domain" description="Pterin-binding" evidence="1">
    <location>
        <begin position="1"/>
        <end position="147"/>
    </location>
</feature>